<evidence type="ECO:0000313" key="3">
    <source>
        <dbReference type="Proteomes" id="UP000009227"/>
    </source>
</evidence>
<dbReference type="FunFam" id="3.90.550.10:FF:000129">
    <property type="entry name" value="Glycosyltransferase family 2 protein"/>
    <property type="match status" value="1"/>
</dbReference>
<dbReference type="PANTHER" id="PTHR10859">
    <property type="entry name" value="GLYCOSYL TRANSFERASE"/>
    <property type="match status" value="1"/>
</dbReference>
<proteinExistence type="predicted"/>
<dbReference type="CDD" id="cd04179">
    <property type="entry name" value="DPM_DPG-synthase_like"/>
    <property type="match status" value="1"/>
</dbReference>
<dbReference type="GO" id="GO:0006487">
    <property type="term" value="P:protein N-linked glycosylation"/>
    <property type="evidence" value="ECO:0007669"/>
    <property type="project" value="TreeGrafter"/>
</dbReference>
<protein>
    <submittedName>
        <fullName evidence="2">Glycosyl transferase family 2</fullName>
    </submittedName>
</protein>
<organism evidence="3">
    <name type="scientific">Methanotorris igneus (strain DSM 5666 / JCM 11834 / Kol 5)</name>
    <dbReference type="NCBI Taxonomy" id="880724"/>
    <lineage>
        <taxon>Archaea</taxon>
        <taxon>Methanobacteriati</taxon>
        <taxon>Methanobacteriota</taxon>
        <taxon>Methanomada group</taxon>
        <taxon>Methanococci</taxon>
        <taxon>Methanococcales</taxon>
        <taxon>Methanocaldococcaceae</taxon>
        <taxon>Methanotorris</taxon>
    </lineage>
</organism>
<name>F6BCT2_METIK</name>
<dbReference type="InterPro" id="IPR029044">
    <property type="entry name" value="Nucleotide-diphossugar_trans"/>
</dbReference>
<keyword evidence="2" id="KW-0808">Transferase</keyword>
<dbReference type="Pfam" id="PF00535">
    <property type="entry name" value="Glycos_transf_2"/>
    <property type="match status" value="1"/>
</dbReference>
<dbReference type="RefSeq" id="WP_013798896.1">
    <property type="nucleotide sequence ID" value="NC_015562.1"/>
</dbReference>
<dbReference type="OrthoDB" id="11098at2157"/>
<dbReference type="InterPro" id="IPR001173">
    <property type="entry name" value="Glyco_trans_2-like"/>
</dbReference>
<evidence type="ECO:0000259" key="1">
    <source>
        <dbReference type="Pfam" id="PF00535"/>
    </source>
</evidence>
<evidence type="ECO:0000313" key="2">
    <source>
        <dbReference type="EMBL" id="AEF96293.1"/>
    </source>
</evidence>
<reference evidence="2 3" key="1">
    <citation type="submission" date="2011-05" db="EMBL/GenBank/DDBJ databases">
        <title>Complete sequence of Methanotorris igneus Kol 5.</title>
        <authorList>
            <consortium name="US DOE Joint Genome Institute"/>
            <person name="Lucas S."/>
            <person name="Han J."/>
            <person name="Lapidus A."/>
            <person name="Cheng J.-F."/>
            <person name="Goodwin L."/>
            <person name="Pitluck S."/>
            <person name="Peters L."/>
            <person name="Mikhailova N."/>
            <person name="Chertkov O."/>
            <person name="Han C."/>
            <person name="Tapia R."/>
            <person name="Land M."/>
            <person name="Hauser L."/>
            <person name="Kyrpides N."/>
            <person name="Ivanova N."/>
            <person name="Pagani I."/>
            <person name="Sieprawska-Lupa M."/>
            <person name="Whitman W."/>
            <person name="Woyke T."/>
        </authorList>
    </citation>
    <scope>NUCLEOTIDE SEQUENCE [LARGE SCALE GENOMIC DNA]</scope>
    <source>
        <strain evidence="3">DSM 5666 / JCM 11834 / Kol 5</strain>
    </source>
</reference>
<dbReference type="Proteomes" id="UP000009227">
    <property type="component" value="Chromosome"/>
</dbReference>
<dbReference type="GO" id="GO:0016740">
    <property type="term" value="F:transferase activity"/>
    <property type="evidence" value="ECO:0007669"/>
    <property type="project" value="UniProtKB-KW"/>
</dbReference>
<sequence length="230" mass="26020">MNKDDIFVVIPAYNEEKMIGNTLRNLKKEGYKNIIVVDDGSVDKTSEIAKKEGVIVCRHILNRGLGGALGTGIKCALLYKPKIIVTFDADGQHHPKDIEKVAKPILEEGYDVVVGSRLMDKNEVKNMPLVKRIGNWGLNFITYLMGGYFTTDSQSGLRAFSYEAAKKVIKDLKSNRYEVSSEFIVLFKKHNLKFKEVPIKTIYTEYSMSRGTNVKTGFKILFKLIMQKIT</sequence>
<dbReference type="STRING" id="880724.Metig_0745"/>
<dbReference type="AlphaFoldDB" id="F6BCT2"/>
<dbReference type="KEGG" id="mig:Metig_0745"/>
<dbReference type="PANTHER" id="PTHR10859:SF91">
    <property type="entry name" value="DOLICHYL-PHOSPHATE BETA-GLUCOSYLTRANSFERASE"/>
    <property type="match status" value="1"/>
</dbReference>
<feature type="domain" description="Glycosyltransferase 2-like" evidence="1">
    <location>
        <begin position="8"/>
        <end position="167"/>
    </location>
</feature>
<dbReference type="Gene3D" id="3.90.550.10">
    <property type="entry name" value="Spore Coat Polysaccharide Biosynthesis Protein SpsA, Chain A"/>
    <property type="match status" value="1"/>
</dbReference>
<gene>
    <name evidence="2" type="ordered locus">Metig_0745</name>
</gene>
<dbReference type="SUPFAM" id="SSF53448">
    <property type="entry name" value="Nucleotide-diphospho-sugar transferases"/>
    <property type="match status" value="1"/>
</dbReference>
<dbReference type="EMBL" id="CP002737">
    <property type="protein sequence ID" value="AEF96293.1"/>
    <property type="molecule type" value="Genomic_DNA"/>
</dbReference>
<keyword evidence="3" id="KW-1185">Reference proteome</keyword>
<dbReference type="HOGENOM" id="CLU_033536_7_4_2"/>
<dbReference type="GeneID" id="10643584"/>
<accession>F6BCT2</accession>